<dbReference type="AlphaFoldDB" id="A0A2G6KFM4"/>
<dbReference type="Proteomes" id="UP000230914">
    <property type="component" value="Unassembled WGS sequence"/>
</dbReference>
<proteinExistence type="predicted"/>
<gene>
    <name evidence="1" type="ORF">CSA55_00935</name>
</gene>
<sequence length="133" mass="14904">MANWWVIDGNNVYGSRPDGWWNDRHRAAARLAQRVAEWCRTHDDSVTLVFDAPIDDTTLSIAGGNLTIIEAPRRGRNAADDHIVTLVGDRLAEIELDIDDPISVVTNDRGLQDRLPPGIRIEGVGRFRCRIGY</sequence>
<dbReference type="EMBL" id="PDSL01000019">
    <property type="protein sequence ID" value="PIE34478.1"/>
    <property type="molecule type" value="Genomic_DNA"/>
</dbReference>
<comment type="caution">
    <text evidence="1">The sequence shown here is derived from an EMBL/GenBank/DDBJ whole genome shotgun (WGS) entry which is preliminary data.</text>
</comment>
<accession>A0A2G6KFM4</accession>
<reference evidence="1 2" key="1">
    <citation type="submission" date="2017-10" db="EMBL/GenBank/DDBJ databases">
        <title>Novel microbial diversity and functional potential in the marine mammal oral microbiome.</title>
        <authorList>
            <person name="Dudek N.K."/>
            <person name="Sun C.L."/>
            <person name="Burstein D."/>
            <person name="Kantor R.S."/>
            <person name="Aliaga Goltsman D.S."/>
            <person name="Bik E.M."/>
            <person name="Thomas B.C."/>
            <person name="Banfield J.F."/>
            <person name="Relman D.A."/>
        </authorList>
    </citation>
    <scope>NUCLEOTIDE SEQUENCE [LARGE SCALE GENOMIC DNA]</scope>
    <source>
        <strain evidence="1">DOLJORAL78_61_10</strain>
    </source>
</reference>
<protein>
    <submittedName>
        <fullName evidence="1">RNA-binding protein</fullName>
    </submittedName>
</protein>
<evidence type="ECO:0000313" key="1">
    <source>
        <dbReference type="EMBL" id="PIE34478.1"/>
    </source>
</evidence>
<name>A0A2G6KFM4_9ACTN</name>
<organism evidence="1 2">
    <name type="scientific">Ilumatobacter coccineus</name>
    <dbReference type="NCBI Taxonomy" id="467094"/>
    <lineage>
        <taxon>Bacteria</taxon>
        <taxon>Bacillati</taxon>
        <taxon>Actinomycetota</taxon>
        <taxon>Acidimicrobiia</taxon>
        <taxon>Acidimicrobiales</taxon>
        <taxon>Ilumatobacteraceae</taxon>
        <taxon>Ilumatobacter</taxon>
    </lineage>
</organism>
<evidence type="ECO:0000313" key="2">
    <source>
        <dbReference type="Proteomes" id="UP000230914"/>
    </source>
</evidence>